<evidence type="ECO:0000259" key="7">
    <source>
        <dbReference type="Pfam" id="PF02631"/>
    </source>
</evidence>
<dbReference type="Proteomes" id="UP000256845">
    <property type="component" value="Unassembled WGS sequence"/>
</dbReference>
<sequence length="205" mass="23302">MIKNQMDNGEEKKQNTQGGRNRRPSRPITKSRLHNGALFYLQRFASSSENLRQVLMRRVLKSARDHSTNPEEGAAWIDEIIVKLQELGLLNDRQYAEVKVTSLLRRGNAPRTVRMKLRAKGVASEDIDLALEAAAEEQPADLDLTAAVAYAKRRRIGPYRIKNREEQRDKDLAALARQGFGFDLARKIIEADSAEALEESLYEQE</sequence>
<gene>
    <name evidence="5" type="primary">recX</name>
    <name evidence="8" type="ORF">DFP90_108140</name>
</gene>
<evidence type="ECO:0000256" key="2">
    <source>
        <dbReference type="ARBA" id="ARBA00009695"/>
    </source>
</evidence>
<evidence type="ECO:0000256" key="6">
    <source>
        <dbReference type="SAM" id="MobiDB-lite"/>
    </source>
</evidence>
<name>A0A3D9HFT9_9PROT</name>
<dbReference type="PANTHER" id="PTHR33602">
    <property type="entry name" value="REGULATORY PROTEIN RECX FAMILY PROTEIN"/>
    <property type="match status" value="1"/>
</dbReference>
<dbReference type="InterPro" id="IPR003783">
    <property type="entry name" value="Regulatory_RecX"/>
</dbReference>
<evidence type="ECO:0000313" key="8">
    <source>
        <dbReference type="EMBL" id="RED48121.1"/>
    </source>
</evidence>
<evidence type="ECO:0000256" key="3">
    <source>
        <dbReference type="ARBA" id="ARBA00018111"/>
    </source>
</evidence>
<dbReference type="EMBL" id="QRDW01000008">
    <property type="protein sequence ID" value="RED48121.1"/>
    <property type="molecule type" value="Genomic_DNA"/>
</dbReference>
<dbReference type="InterPro" id="IPR036388">
    <property type="entry name" value="WH-like_DNA-bd_sf"/>
</dbReference>
<dbReference type="PANTHER" id="PTHR33602:SF1">
    <property type="entry name" value="REGULATORY PROTEIN RECX FAMILY PROTEIN"/>
    <property type="match status" value="1"/>
</dbReference>
<comment type="caution">
    <text evidence="8">The sequence shown here is derived from an EMBL/GenBank/DDBJ whole genome shotgun (WGS) entry which is preliminary data.</text>
</comment>
<dbReference type="GO" id="GO:0006282">
    <property type="term" value="P:regulation of DNA repair"/>
    <property type="evidence" value="ECO:0007669"/>
    <property type="project" value="UniProtKB-UniRule"/>
</dbReference>
<dbReference type="Gene3D" id="1.10.10.10">
    <property type="entry name" value="Winged helix-like DNA-binding domain superfamily/Winged helix DNA-binding domain"/>
    <property type="match status" value="1"/>
</dbReference>
<keyword evidence="9" id="KW-1185">Reference proteome</keyword>
<dbReference type="HAMAP" id="MF_01114">
    <property type="entry name" value="RecX"/>
    <property type="match status" value="1"/>
</dbReference>
<dbReference type="InterPro" id="IPR053924">
    <property type="entry name" value="RecX_HTH_2nd"/>
</dbReference>
<feature type="compositionally biased region" description="Basic residues" evidence="6">
    <location>
        <begin position="20"/>
        <end position="31"/>
    </location>
</feature>
<dbReference type="AlphaFoldDB" id="A0A3D9HFT9"/>
<comment type="subcellular location">
    <subcellularLocation>
        <location evidence="1 5">Cytoplasm</location>
    </subcellularLocation>
</comment>
<evidence type="ECO:0000313" key="9">
    <source>
        <dbReference type="Proteomes" id="UP000256845"/>
    </source>
</evidence>
<organism evidence="8 9">
    <name type="scientific">Aestuariispira insulae</name>
    <dbReference type="NCBI Taxonomy" id="1461337"/>
    <lineage>
        <taxon>Bacteria</taxon>
        <taxon>Pseudomonadati</taxon>
        <taxon>Pseudomonadota</taxon>
        <taxon>Alphaproteobacteria</taxon>
        <taxon>Rhodospirillales</taxon>
        <taxon>Kiloniellaceae</taxon>
        <taxon>Aestuariispira</taxon>
    </lineage>
</organism>
<feature type="domain" description="RecX second three-helical" evidence="7">
    <location>
        <begin position="91"/>
        <end position="131"/>
    </location>
</feature>
<dbReference type="RefSeq" id="WP_245957106.1">
    <property type="nucleotide sequence ID" value="NZ_QRDW01000008.1"/>
</dbReference>
<comment type="function">
    <text evidence="5">Modulates RecA activity.</text>
</comment>
<proteinExistence type="inferred from homology"/>
<feature type="region of interest" description="Disordered" evidence="6">
    <location>
        <begin position="1"/>
        <end position="31"/>
    </location>
</feature>
<protein>
    <recommendedName>
        <fullName evidence="3 5">Regulatory protein RecX</fullName>
    </recommendedName>
</protein>
<dbReference type="Pfam" id="PF02631">
    <property type="entry name" value="RecX_HTH2"/>
    <property type="match status" value="1"/>
</dbReference>
<keyword evidence="4 5" id="KW-0963">Cytoplasm</keyword>
<evidence type="ECO:0000256" key="5">
    <source>
        <dbReference type="HAMAP-Rule" id="MF_01114"/>
    </source>
</evidence>
<evidence type="ECO:0000256" key="1">
    <source>
        <dbReference type="ARBA" id="ARBA00004496"/>
    </source>
</evidence>
<dbReference type="GO" id="GO:0005737">
    <property type="term" value="C:cytoplasm"/>
    <property type="evidence" value="ECO:0007669"/>
    <property type="project" value="UniProtKB-SubCell"/>
</dbReference>
<accession>A0A3D9HFT9</accession>
<comment type="similarity">
    <text evidence="2 5">Belongs to the RecX family.</text>
</comment>
<reference evidence="8 9" key="1">
    <citation type="submission" date="2018-07" db="EMBL/GenBank/DDBJ databases">
        <title>Genomic Encyclopedia of Type Strains, Phase III (KMG-III): the genomes of soil and plant-associated and newly described type strains.</title>
        <authorList>
            <person name="Whitman W."/>
        </authorList>
    </citation>
    <scope>NUCLEOTIDE SEQUENCE [LARGE SCALE GENOMIC DNA]</scope>
    <source>
        <strain evidence="8 9">CECT 8488</strain>
    </source>
</reference>
<evidence type="ECO:0000256" key="4">
    <source>
        <dbReference type="ARBA" id="ARBA00022490"/>
    </source>
</evidence>